<organism evidence="8 9">
    <name type="scientific">Phanerochaete sordida</name>
    <dbReference type="NCBI Taxonomy" id="48140"/>
    <lineage>
        <taxon>Eukaryota</taxon>
        <taxon>Fungi</taxon>
        <taxon>Dikarya</taxon>
        <taxon>Basidiomycota</taxon>
        <taxon>Agaricomycotina</taxon>
        <taxon>Agaricomycetes</taxon>
        <taxon>Polyporales</taxon>
        <taxon>Phanerochaetaceae</taxon>
        <taxon>Phanerochaete</taxon>
    </lineage>
</organism>
<dbReference type="GO" id="GO:0031431">
    <property type="term" value="C:Dbf4-dependent protein kinase complex"/>
    <property type="evidence" value="ECO:0007669"/>
    <property type="project" value="TreeGrafter"/>
</dbReference>
<dbReference type="InterPro" id="IPR055116">
    <property type="entry name" value="DBF4_BRCT"/>
</dbReference>
<dbReference type="InterPro" id="IPR036420">
    <property type="entry name" value="BRCT_dom_sf"/>
</dbReference>
<feature type="domain" description="DBF4-type" evidence="7">
    <location>
        <begin position="515"/>
        <end position="564"/>
    </location>
</feature>
<evidence type="ECO:0000256" key="3">
    <source>
        <dbReference type="ARBA" id="ARBA00022833"/>
    </source>
</evidence>
<dbReference type="GO" id="GO:0010571">
    <property type="term" value="P:positive regulation of nuclear cell cycle DNA replication"/>
    <property type="evidence" value="ECO:0007669"/>
    <property type="project" value="TreeGrafter"/>
</dbReference>
<dbReference type="SMART" id="SM00586">
    <property type="entry name" value="ZnF_DBF"/>
    <property type="match status" value="1"/>
</dbReference>
<keyword evidence="1" id="KW-0479">Metal-binding</keyword>
<evidence type="ECO:0000256" key="1">
    <source>
        <dbReference type="ARBA" id="ARBA00022723"/>
    </source>
</evidence>
<evidence type="ECO:0000313" key="8">
    <source>
        <dbReference type="EMBL" id="GJE94899.1"/>
    </source>
</evidence>
<dbReference type="GO" id="GO:0003676">
    <property type="term" value="F:nucleic acid binding"/>
    <property type="evidence" value="ECO:0007669"/>
    <property type="project" value="InterPro"/>
</dbReference>
<dbReference type="PANTHER" id="PTHR15375">
    <property type="entry name" value="ACTIVATOR OF S-PHASE KINASE-RELATED"/>
    <property type="match status" value="1"/>
</dbReference>
<evidence type="ECO:0000313" key="9">
    <source>
        <dbReference type="Proteomes" id="UP000703269"/>
    </source>
</evidence>
<feature type="region of interest" description="Disordered" evidence="5">
    <location>
        <begin position="331"/>
        <end position="361"/>
    </location>
</feature>
<dbReference type="EMBL" id="BPQB01000044">
    <property type="protein sequence ID" value="GJE94899.1"/>
    <property type="molecule type" value="Genomic_DNA"/>
</dbReference>
<reference evidence="8 9" key="1">
    <citation type="submission" date="2021-08" db="EMBL/GenBank/DDBJ databases">
        <title>Draft Genome Sequence of Phanerochaete sordida strain YK-624.</title>
        <authorList>
            <person name="Mori T."/>
            <person name="Dohra H."/>
            <person name="Suzuki T."/>
            <person name="Kawagishi H."/>
            <person name="Hirai H."/>
        </authorList>
    </citation>
    <scope>NUCLEOTIDE SEQUENCE [LARGE SCALE GENOMIC DNA]</scope>
    <source>
        <strain evidence="8 9">YK-624</strain>
    </source>
</reference>
<sequence>MTTLARNPLASAKPLANHVSATVTPWHTTSRRQSSSTKRAHSPEPTEGHGQSIKRVRAAPDSVRATPQEQKRRDGKDARPETKEERDRQRALRESEFRDKYTRAFPGWTFYFDLDAHQPELAALRSKLERRVTQLGAKIEDFFSKEITHLITSGAEEVPGNKENSRSRGARENGTLGSPIRLKSRAPPVESPTPDLVKKAQNFSIKVWDVEKLQSVLDRCQAPPSNVAVTPVSTASQHASTSTKHLSRLLESERLHGTTERDPTQRRHDYVYFSKGSCFVLIEDMRQELATIAALEYPVQKTRDGKELGSWPVLHCHPLARGPFIEYNEREERRRKKADAADQEREEELARRKAEVREQERRRRAKLQAQFQAQRHRDLRRAVSMQSLRRQMDEAEEEYVDLDAGYEGEAAGSTAASGYLASGAYVAASGNSVSITSATGTTSTAGLHSRTMALPPGLREKIENQVVTSRRLPNAGKRPEKESVMGPPLTIPERPQRMLRKSKSTTTMRLSKRDEGSKPGYCECCRVKFDDFKNHIYSKRHRKFAEDDANFATLDTVLSRVRRRTLEEAQAEEAAWSCTAPQDDDSDEDMPGELVADDADVDLSDDDGSLETPPAHIVDEVQWKDWVKDGAFDEI</sequence>
<dbReference type="InterPro" id="IPR001357">
    <property type="entry name" value="BRCT_dom"/>
</dbReference>
<keyword evidence="9" id="KW-1185">Reference proteome</keyword>
<gene>
    <name evidence="8" type="ORF">PsYK624_110750</name>
</gene>
<feature type="compositionally biased region" description="Basic and acidic residues" evidence="5">
    <location>
        <begin position="69"/>
        <end position="92"/>
    </location>
</feature>
<comment type="caution">
    <text evidence="8">The sequence shown here is derived from an EMBL/GenBank/DDBJ whole genome shotgun (WGS) entry which is preliminary data.</text>
</comment>
<evidence type="ECO:0000256" key="5">
    <source>
        <dbReference type="SAM" id="MobiDB-lite"/>
    </source>
</evidence>
<dbReference type="SUPFAM" id="SSF52113">
    <property type="entry name" value="BRCT domain"/>
    <property type="match status" value="1"/>
</dbReference>
<dbReference type="PANTHER" id="PTHR15375:SF26">
    <property type="entry name" value="PROTEIN CHIFFON"/>
    <property type="match status" value="1"/>
</dbReference>
<dbReference type="GO" id="GO:0008270">
    <property type="term" value="F:zinc ion binding"/>
    <property type="evidence" value="ECO:0007669"/>
    <property type="project" value="UniProtKB-KW"/>
</dbReference>
<dbReference type="PROSITE" id="PS51265">
    <property type="entry name" value="ZF_DBF4"/>
    <property type="match status" value="1"/>
</dbReference>
<dbReference type="InterPro" id="IPR051590">
    <property type="entry name" value="Replication_Regulatory_Kinase"/>
</dbReference>
<dbReference type="CDD" id="cd00027">
    <property type="entry name" value="BRCT"/>
    <property type="match status" value="1"/>
</dbReference>
<dbReference type="InterPro" id="IPR013939">
    <property type="entry name" value="Regulatory_Dfp1/Him1"/>
</dbReference>
<dbReference type="FunFam" id="6.10.250.3410:FF:000001">
    <property type="entry name" value="Protein DBF4 homolog A"/>
    <property type="match status" value="1"/>
</dbReference>
<evidence type="ECO:0000259" key="6">
    <source>
        <dbReference type="PROSITE" id="PS50172"/>
    </source>
</evidence>
<dbReference type="Gene3D" id="6.10.250.3410">
    <property type="entry name" value="DBF zinc finger"/>
    <property type="match status" value="1"/>
</dbReference>
<evidence type="ECO:0000256" key="2">
    <source>
        <dbReference type="ARBA" id="ARBA00022771"/>
    </source>
</evidence>
<dbReference type="Pfam" id="PF08630">
    <property type="entry name" value="Dfp1_Him1_M"/>
    <property type="match status" value="1"/>
</dbReference>
<evidence type="ECO:0000259" key="7">
    <source>
        <dbReference type="PROSITE" id="PS51265"/>
    </source>
</evidence>
<feature type="region of interest" description="Disordered" evidence="5">
    <location>
        <begin position="156"/>
        <end position="195"/>
    </location>
</feature>
<dbReference type="GO" id="GO:1901987">
    <property type="term" value="P:regulation of cell cycle phase transition"/>
    <property type="evidence" value="ECO:0007669"/>
    <property type="project" value="TreeGrafter"/>
</dbReference>
<keyword evidence="3" id="KW-0862">Zinc</keyword>
<proteinExistence type="predicted"/>
<dbReference type="OrthoDB" id="21380at2759"/>
<dbReference type="Gene3D" id="3.40.50.10190">
    <property type="entry name" value="BRCT domain"/>
    <property type="match status" value="1"/>
</dbReference>
<dbReference type="Pfam" id="PF07535">
    <property type="entry name" value="zf-DBF"/>
    <property type="match status" value="1"/>
</dbReference>
<feature type="region of interest" description="Disordered" evidence="5">
    <location>
        <begin position="1"/>
        <end position="92"/>
    </location>
</feature>
<dbReference type="AlphaFoldDB" id="A0A9P3LHQ7"/>
<feature type="domain" description="BRCT" evidence="6">
    <location>
        <begin position="100"/>
        <end position="153"/>
    </location>
</feature>
<keyword evidence="2 4" id="KW-0863">Zinc-finger</keyword>
<dbReference type="GO" id="GO:0043539">
    <property type="term" value="F:protein serine/threonine kinase activator activity"/>
    <property type="evidence" value="ECO:0007669"/>
    <property type="project" value="TreeGrafter"/>
</dbReference>
<feature type="compositionally biased region" description="Basic and acidic residues" evidence="5">
    <location>
        <begin position="159"/>
        <end position="171"/>
    </location>
</feature>
<feature type="region of interest" description="Disordered" evidence="5">
    <location>
        <begin position="570"/>
        <end position="615"/>
    </location>
</feature>
<dbReference type="PROSITE" id="PS50172">
    <property type="entry name" value="BRCT"/>
    <property type="match status" value="1"/>
</dbReference>
<dbReference type="Proteomes" id="UP000703269">
    <property type="component" value="Unassembled WGS sequence"/>
</dbReference>
<name>A0A9P3LHQ7_9APHY</name>
<feature type="compositionally biased region" description="Acidic residues" evidence="5">
    <location>
        <begin position="582"/>
        <end position="609"/>
    </location>
</feature>
<dbReference type="InterPro" id="IPR038545">
    <property type="entry name" value="Znf_DBF_sf"/>
</dbReference>
<dbReference type="InterPro" id="IPR006572">
    <property type="entry name" value="Znf_DBF"/>
</dbReference>
<evidence type="ECO:0000256" key="4">
    <source>
        <dbReference type="PROSITE-ProRule" id="PRU00600"/>
    </source>
</evidence>
<protein>
    <submittedName>
        <fullName evidence="8">Dfp1/Him1, central region-domain-containing protein</fullName>
    </submittedName>
</protein>
<accession>A0A9P3LHQ7</accession>
<dbReference type="Pfam" id="PF22437">
    <property type="entry name" value="DBF4_BRCT"/>
    <property type="match status" value="1"/>
</dbReference>